<keyword evidence="1" id="KW-0472">Membrane</keyword>
<sequence length="34" mass="3999">MIDRLSKLIGIFEGWIFPLTVPMVMIYWAMPTNN</sequence>
<dbReference type="AlphaFoldDB" id="A0A380S9A9"/>
<name>A0A380S9A9_YERRU</name>
<evidence type="ECO:0000313" key="3">
    <source>
        <dbReference type="Proteomes" id="UP000255169"/>
    </source>
</evidence>
<evidence type="ECO:0000256" key="1">
    <source>
        <dbReference type="SAM" id="Phobius"/>
    </source>
</evidence>
<feature type="transmembrane region" description="Helical" evidence="1">
    <location>
        <begin position="12"/>
        <end position="30"/>
    </location>
</feature>
<keyword evidence="1" id="KW-0812">Transmembrane</keyword>
<keyword evidence="3" id="KW-1185">Reference proteome</keyword>
<gene>
    <name evidence="2" type="ORF">NCTC10476_03659</name>
</gene>
<dbReference type="EMBL" id="UHJG01000003">
    <property type="protein sequence ID" value="SUQ37529.1"/>
    <property type="molecule type" value="Genomic_DNA"/>
</dbReference>
<keyword evidence="1" id="KW-1133">Transmembrane helix</keyword>
<reference evidence="2 3" key="1">
    <citation type="submission" date="2018-06" db="EMBL/GenBank/DDBJ databases">
        <authorList>
            <consortium name="Pathogen Informatics"/>
            <person name="Doyle S."/>
        </authorList>
    </citation>
    <scope>NUCLEOTIDE SEQUENCE [LARGE SCALE GENOMIC DNA]</scope>
    <source>
        <strain evidence="2 3">NCTC10476</strain>
    </source>
</reference>
<accession>A0A380S9A9</accession>
<protein>
    <submittedName>
        <fullName evidence="2">Uncharacterized protein</fullName>
    </submittedName>
</protein>
<dbReference type="Proteomes" id="UP000255169">
    <property type="component" value="Unassembled WGS sequence"/>
</dbReference>
<proteinExistence type="predicted"/>
<evidence type="ECO:0000313" key="2">
    <source>
        <dbReference type="EMBL" id="SUQ37529.1"/>
    </source>
</evidence>
<organism evidence="2 3">
    <name type="scientific">Yersinia ruckeri</name>
    <dbReference type="NCBI Taxonomy" id="29486"/>
    <lineage>
        <taxon>Bacteria</taxon>
        <taxon>Pseudomonadati</taxon>
        <taxon>Pseudomonadota</taxon>
        <taxon>Gammaproteobacteria</taxon>
        <taxon>Enterobacterales</taxon>
        <taxon>Yersiniaceae</taxon>
        <taxon>Yersinia</taxon>
    </lineage>
</organism>